<dbReference type="GO" id="GO:0003700">
    <property type="term" value="F:DNA-binding transcription factor activity"/>
    <property type="evidence" value="ECO:0007669"/>
    <property type="project" value="InterPro"/>
</dbReference>
<dbReference type="Proteomes" id="UP000077875">
    <property type="component" value="Chromosome"/>
</dbReference>
<evidence type="ECO:0000259" key="4">
    <source>
        <dbReference type="PROSITE" id="PS50949"/>
    </source>
</evidence>
<dbReference type="PANTHER" id="PTHR43537:SF1">
    <property type="entry name" value="GLC OPERON TRANSCRIPTIONAL ACTIVATOR"/>
    <property type="match status" value="1"/>
</dbReference>
<dbReference type="KEGG" id="haa:A5892_04970"/>
<proteinExistence type="predicted"/>
<evidence type="ECO:0000313" key="6">
    <source>
        <dbReference type="Proteomes" id="UP000077875"/>
    </source>
</evidence>
<keyword evidence="3" id="KW-0804">Transcription</keyword>
<dbReference type="PANTHER" id="PTHR43537">
    <property type="entry name" value="TRANSCRIPTIONAL REGULATOR, GNTR FAMILY"/>
    <property type="match status" value="1"/>
</dbReference>
<dbReference type="SMART" id="SM00895">
    <property type="entry name" value="FCD"/>
    <property type="match status" value="1"/>
</dbReference>
<organism evidence="5 6">
    <name type="scientific">Halotalea alkalilenta</name>
    <dbReference type="NCBI Taxonomy" id="376489"/>
    <lineage>
        <taxon>Bacteria</taxon>
        <taxon>Pseudomonadati</taxon>
        <taxon>Pseudomonadota</taxon>
        <taxon>Gammaproteobacteria</taxon>
        <taxon>Oceanospirillales</taxon>
        <taxon>Halomonadaceae</taxon>
        <taxon>Halotalea</taxon>
    </lineage>
</organism>
<accession>A0A172YCC0</accession>
<dbReference type="InterPro" id="IPR011711">
    <property type="entry name" value="GntR_C"/>
</dbReference>
<dbReference type="EMBL" id="CP015243">
    <property type="protein sequence ID" value="ANF56899.1"/>
    <property type="molecule type" value="Genomic_DNA"/>
</dbReference>
<dbReference type="Pfam" id="PF07729">
    <property type="entry name" value="FCD"/>
    <property type="match status" value="1"/>
</dbReference>
<dbReference type="SUPFAM" id="SSF48008">
    <property type="entry name" value="GntR ligand-binding domain-like"/>
    <property type="match status" value="1"/>
</dbReference>
<dbReference type="SUPFAM" id="SSF46785">
    <property type="entry name" value="Winged helix' DNA-binding domain"/>
    <property type="match status" value="1"/>
</dbReference>
<reference evidence="5 6" key="1">
    <citation type="submission" date="2016-04" db="EMBL/GenBank/DDBJ databases">
        <title>Complete Genome Sequence of Halotalea alkalilenta IHB B 13600.</title>
        <authorList>
            <person name="Swarnkar M.K."/>
            <person name="Sharma A."/>
            <person name="Kaushal K."/>
            <person name="Soni R."/>
            <person name="Rana S."/>
            <person name="Singh A.K."/>
            <person name="Gulati A."/>
        </authorList>
    </citation>
    <scope>NUCLEOTIDE SEQUENCE [LARGE SCALE GENOMIC DNA]</scope>
    <source>
        <strain evidence="5 6">IHB B 13600</strain>
    </source>
</reference>
<keyword evidence="6" id="KW-1185">Reference proteome</keyword>
<evidence type="ECO:0000256" key="2">
    <source>
        <dbReference type="ARBA" id="ARBA00023125"/>
    </source>
</evidence>
<sequence>MKREKIAPHQVADRVAERIERMIGEGTVRRDQPLPSERRLCASLGVSRSALREGLKLLRERGVIRTEHGRGSFVSELEAPVERRALEQLFSRQNRTLFDLLEVRLLLEGEAARLAASRATPLDLLRLKRCHAALSAASSAQPPQDPAAIAALDHAFHRAICEASHNPVLLSVLDALDVLVLGSVRACVYNLFSRPECKQVLDRQHARLHRAVAERAPDRAERIAREHIRTIHAQCSEIESGGALIRERPSVDVGITERPAALQ</sequence>
<dbReference type="CDD" id="cd07377">
    <property type="entry name" value="WHTH_GntR"/>
    <property type="match status" value="1"/>
</dbReference>
<dbReference type="InterPro" id="IPR008920">
    <property type="entry name" value="TF_FadR/GntR_C"/>
</dbReference>
<dbReference type="Pfam" id="PF00392">
    <property type="entry name" value="GntR"/>
    <property type="match status" value="1"/>
</dbReference>
<dbReference type="InterPro" id="IPR036388">
    <property type="entry name" value="WH-like_DNA-bd_sf"/>
</dbReference>
<keyword evidence="1" id="KW-0805">Transcription regulation</keyword>
<name>A0A172YCC0_9GAMM</name>
<dbReference type="PRINTS" id="PR00035">
    <property type="entry name" value="HTHGNTR"/>
</dbReference>
<dbReference type="Gene3D" id="1.20.120.530">
    <property type="entry name" value="GntR ligand-binding domain-like"/>
    <property type="match status" value="1"/>
</dbReference>
<dbReference type="GO" id="GO:0003677">
    <property type="term" value="F:DNA binding"/>
    <property type="evidence" value="ECO:0007669"/>
    <property type="project" value="UniProtKB-KW"/>
</dbReference>
<dbReference type="RefSeq" id="WP_064121865.1">
    <property type="nucleotide sequence ID" value="NZ_CP015243.1"/>
</dbReference>
<feature type="domain" description="HTH gntR-type" evidence="4">
    <location>
        <begin position="9"/>
        <end position="77"/>
    </location>
</feature>
<evidence type="ECO:0000256" key="3">
    <source>
        <dbReference type="ARBA" id="ARBA00023163"/>
    </source>
</evidence>
<dbReference type="STRING" id="376489.A5892_04970"/>
<dbReference type="InterPro" id="IPR036390">
    <property type="entry name" value="WH_DNA-bd_sf"/>
</dbReference>
<protein>
    <recommendedName>
        <fullName evidence="4">HTH gntR-type domain-containing protein</fullName>
    </recommendedName>
</protein>
<dbReference type="Gene3D" id="1.10.10.10">
    <property type="entry name" value="Winged helix-like DNA-binding domain superfamily/Winged helix DNA-binding domain"/>
    <property type="match status" value="1"/>
</dbReference>
<dbReference type="InterPro" id="IPR000524">
    <property type="entry name" value="Tscrpt_reg_HTH_GntR"/>
</dbReference>
<evidence type="ECO:0000256" key="1">
    <source>
        <dbReference type="ARBA" id="ARBA00023015"/>
    </source>
</evidence>
<keyword evidence="2" id="KW-0238">DNA-binding</keyword>
<gene>
    <name evidence="5" type="ORF">A5892_04970</name>
</gene>
<dbReference type="PROSITE" id="PS50949">
    <property type="entry name" value="HTH_GNTR"/>
    <property type="match status" value="1"/>
</dbReference>
<evidence type="ECO:0000313" key="5">
    <source>
        <dbReference type="EMBL" id="ANF56899.1"/>
    </source>
</evidence>
<dbReference type="AlphaFoldDB" id="A0A172YCC0"/>
<dbReference type="SMART" id="SM00345">
    <property type="entry name" value="HTH_GNTR"/>
    <property type="match status" value="1"/>
</dbReference>